<gene>
    <name evidence="2" type="ORF">TTHT_0572</name>
</gene>
<evidence type="ECO:0000259" key="1">
    <source>
        <dbReference type="PROSITE" id="PS51154"/>
    </source>
</evidence>
<organism evidence="2 3">
    <name type="scientific">Thermotomaculum hydrothermale</name>
    <dbReference type="NCBI Taxonomy" id="981385"/>
    <lineage>
        <taxon>Bacteria</taxon>
        <taxon>Pseudomonadati</taxon>
        <taxon>Acidobacteriota</taxon>
        <taxon>Holophagae</taxon>
        <taxon>Thermotomaculales</taxon>
        <taxon>Thermotomaculaceae</taxon>
        <taxon>Thermotomaculum</taxon>
    </lineage>
</organism>
<keyword evidence="3" id="KW-1185">Reference proteome</keyword>
<dbReference type="AlphaFoldDB" id="A0A7R6PT55"/>
<accession>A0A7R6PT55</accession>
<feature type="domain" description="Macro" evidence="1">
    <location>
        <begin position="1"/>
        <end position="171"/>
    </location>
</feature>
<dbReference type="InterPro" id="IPR002589">
    <property type="entry name" value="Macro_dom"/>
</dbReference>
<dbReference type="Proteomes" id="UP000595564">
    <property type="component" value="Chromosome"/>
</dbReference>
<dbReference type="SMART" id="SM00506">
    <property type="entry name" value="A1pp"/>
    <property type="match status" value="1"/>
</dbReference>
<evidence type="ECO:0000313" key="3">
    <source>
        <dbReference type="Proteomes" id="UP000595564"/>
    </source>
</evidence>
<reference evidence="2 3" key="1">
    <citation type="journal article" date="2012" name="Extremophiles">
        <title>Thermotomaculum hydrothermale gen. nov., sp. nov., a novel heterotrophic thermophile within the phylum Acidobacteria from a deep-sea hydrothermal vent chimney in the Southern Okinawa Trough.</title>
        <authorList>
            <person name="Izumi H."/>
            <person name="Nunoura T."/>
            <person name="Miyazaki M."/>
            <person name="Mino S."/>
            <person name="Toki T."/>
            <person name="Takai K."/>
            <person name="Sako Y."/>
            <person name="Sawabe T."/>
            <person name="Nakagawa S."/>
        </authorList>
    </citation>
    <scope>NUCLEOTIDE SEQUENCE [LARGE SCALE GENOMIC DNA]</scope>
    <source>
        <strain evidence="2 3">AC55</strain>
    </source>
</reference>
<evidence type="ECO:0000313" key="2">
    <source>
        <dbReference type="EMBL" id="BBB32157.1"/>
    </source>
</evidence>
<dbReference type="Gene3D" id="3.40.220.10">
    <property type="entry name" value="Leucine Aminopeptidase, subunit E, domain 1"/>
    <property type="match status" value="1"/>
</dbReference>
<protein>
    <submittedName>
        <fullName evidence="2">Appr-1-p processing protein</fullName>
    </submittedName>
</protein>
<dbReference type="CDD" id="cd02908">
    <property type="entry name" value="Macro_OAADPr_deacetylase"/>
    <property type="match status" value="1"/>
</dbReference>
<dbReference type="PANTHER" id="PTHR11106">
    <property type="entry name" value="GANGLIOSIDE INDUCED DIFFERENTIATION ASSOCIATED PROTEIN 2-RELATED"/>
    <property type="match status" value="1"/>
</dbReference>
<dbReference type="SUPFAM" id="SSF52949">
    <property type="entry name" value="Macro domain-like"/>
    <property type="match status" value="1"/>
</dbReference>
<dbReference type="Pfam" id="PF01661">
    <property type="entry name" value="Macro"/>
    <property type="match status" value="1"/>
</dbReference>
<sequence>MNNCTLRLVKGDITKERVDAIVNAANRQLLPGGGVCGAIHRAAGEGLAKECREIGFCDTGEAVITNGYNLPTNYVIHTVGPVYSGREEDAKYLSNCYKNSLKLAVKNNLKSIAFPSISTGIFGYPVREASNVALKTIIDFLKENGKPELVEMVLFSNNDFNVYKESLENLISK</sequence>
<dbReference type="PANTHER" id="PTHR11106:SF27">
    <property type="entry name" value="MACRO DOMAIN-CONTAINING PROTEIN"/>
    <property type="match status" value="1"/>
</dbReference>
<dbReference type="KEGG" id="thyd:TTHT_0572"/>
<dbReference type="PROSITE" id="PS51154">
    <property type="entry name" value="MACRO"/>
    <property type="match status" value="1"/>
</dbReference>
<proteinExistence type="predicted"/>
<dbReference type="EMBL" id="AP017470">
    <property type="protein sequence ID" value="BBB32157.1"/>
    <property type="molecule type" value="Genomic_DNA"/>
</dbReference>
<dbReference type="InterPro" id="IPR043472">
    <property type="entry name" value="Macro_dom-like"/>
</dbReference>
<name>A0A7R6PT55_9BACT</name>
<dbReference type="NCBIfam" id="NF001664">
    <property type="entry name" value="PRK00431.1-6"/>
    <property type="match status" value="1"/>
</dbReference>